<evidence type="ECO:0000259" key="1">
    <source>
        <dbReference type="Pfam" id="PF17992"/>
    </source>
</evidence>
<accession>A0A8J8MQ04</accession>
<dbReference type="RefSeq" id="WP_212696152.1">
    <property type="nucleotide sequence ID" value="NZ_CP058649.1"/>
</dbReference>
<dbReference type="AlphaFoldDB" id="A0A8J8MQ04"/>
<sequence length="736" mass="81980">MQLKHGMKKGVTLFLVLFLIMGFYTGLIEVQAETGVSFPKVSFETGENTPYYNGQSNTVSVVSNNGNTDGTKALKVDYATGSYPGILFMPASGTAWDFGNDKGLAFSVKNPMTRNLVLYIKFNAKNKQTGAAQETIYRATIPANQQTTVIAAQNKLPELGMLYNPPYGDGIIADYGWGTANMDNCYVTQITFFLMNNTQTSTLIFDHLRAVTNPTISYAYLNGILDTYGQYTKQNWSGKITSNNQLTAIAASEQTTLTNQLNDMQSSTNFSKYGGYKNASLRQAATGHFYVKKINNKWSFVDPEGYPYIATGIDIIRLGDASTWITGRQSMFSNIPSKTGSLGDHYTRVNKGVRSPLNLASGDAFNFYTANLERKYGQDYKNKWKEIALKRFKAWGFTSLGCWSDPDMFFGKGNINQMSYAANGWTKTFNPATDHAEIFNGNPYWGNVPDPYDPKFKTNAENMATDLKNRGVNEDPWCIGVYVDNEIPWGHGSDPNGRYLLIKEIFKMNGSSTTAYAKRAMVDFLKWKYNNSISSLNTAWGTSISSWSVLTAAYTGTIGDNADLLYQIADKYFKIIHDVLEEKLPDKLYLGARFANWGVGNEVAQACANYADVVSYNCYKDDINQSFITTGSHDKPTIIGEFHFNASDHGQFAPGLCPVGTQSARGSSYDTYMRSVLADSKCVGAQWFQYYDQPTLGRAWDGENSNTGFVDVTDQPYEPLVNAVRNIHKQLYQLKF</sequence>
<dbReference type="KEGG" id="vpy:HZI73_25510"/>
<organism evidence="2 3">
    <name type="scientific">Vallitalea pronyensis</name>
    <dbReference type="NCBI Taxonomy" id="1348613"/>
    <lineage>
        <taxon>Bacteria</taxon>
        <taxon>Bacillati</taxon>
        <taxon>Bacillota</taxon>
        <taxon>Clostridia</taxon>
        <taxon>Lachnospirales</taxon>
        <taxon>Vallitaleaceae</taxon>
        <taxon>Vallitalea</taxon>
    </lineage>
</organism>
<dbReference type="EMBL" id="CP058649">
    <property type="protein sequence ID" value="QUI25447.1"/>
    <property type="molecule type" value="Genomic_DNA"/>
</dbReference>
<feature type="domain" description="Agarase CBM-like" evidence="1">
    <location>
        <begin position="53"/>
        <end position="221"/>
    </location>
</feature>
<dbReference type="Pfam" id="PF17992">
    <property type="entry name" value="Agarase_CBM"/>
    <property type="match status" value="1"/>
</dbReference>
<dbReference type="Gene3D" id="3.20.20.80">
    <property type="entry name" value="Glycosidases"/>
    <property type="match status" value="1"/>
</dbReference>
<dbReference type="Proteomes" id="UP000683246">
    <property type="component" value="Chromosome"/>
</dbReference>
<dbReference type="Gene3D" id="2.60.120.430">
    <property type="entry name" value="Galactose-binding lectin"/>
    <property type="match status" value="1"/>
</dbReference>
<gene>
    <name evidence="2" type="ORF">HZI73_25510</name>
</gene>
<dbReference type="InterPro" id="IPR040669">
    <property type="entry name" value="Agarase_CBM"/>
</dbReference>
<evidence type="ECO:0000313" key="2">
    <source>
        <dbReference type="EMBL" id="QUI25447.1"/>
    </source>
</evidence>
<dbReference type="InterPro" id="IPR017853">
    <property type="entry name" value="GH"/>
</dbReference>
<keyword evidence="3" id="KW-1185">Reference proteome</keyword>
<protein>
    <submittedName>
        <fullName evidence="2">Agarase</fullName>
    </submittedName>
</protein>
<evidence type="ECO:0000313" key="3">
    <source>
        <dbReference type="Proteomes" id="UP000683246"/>
    </source>
</evidence>
<dbReference type="SUPFAM" id="SSF51445">
    <property type="entry name" value="(Trans)glycosidases"/>
    <property type="match status" value="1"/>
</dbReference>
<reference evidence="2" key="1">
    <citation type="submission" date="2020-07" db="EMBL/GenBank/DDBJ databases">
        <title>Vallitalea pronyensis genome.</title>
        <authorList>
            <person name="Postec A."/>
        </authorList>
    </citation>
    <scope>NUCLEOTIDE SEQUENCE</scope>
    <source>
        <strain evidence="2">FatNI3</strain>
    </source>
</reference>
<name>A0A8J8MQ04_9FIRM</name>
<proteinExistence type="predicted"/>